<dbReference type="GO" id="GO:0009424">
    <property type="term" value="C:bacterial-type flagellum hook"/>
    <property type="evidence" value="ECO:0007669"/>
    <property type="project" value="UniProtKB-UniRule"/>
</dbReference>
<dbReference type="Pfam" id="PF07196">
    <property type="entry name" value="Flagellin_IN"/>
    <property type="match status" value="1"/>
</dbReference>
<keyword evidence="5" id="KW-0964">Secreted</keyword>
<dbReference type="InterPro" id="IPR010810">
    <property type="entry name" value="Flagellin_hook_IN_motif"/>
</dbReference>
<keyword evidence="4 5" id="KW-0975">Bacterial flagellum</keyword>
<evidence type="ECO:0000256" key="1">
    <source>
        <dbReference type="ARBA" id="ARBA00009764"/>
    </source>
</evidence>
<dbReference type="GO" id="GO:0005576">
    <property type="term" value="C:extracellular region"/>
    <property type="evidence" value="ECO:0007669"/>
    <property type="project" value="UniProtKB-SubCell"/>
</dbReference>
<dbReference type="RefSeq" id="WP_213117552.1">
    <property type="nucleotide sequence ID" value="NZ_JAGYPF010000002.1"/>
</dbReference>
<keyword evidence="8" id="KW-0969">Cilium</keyword>
<dbReference type="Pfam" id="PF02465">
    <property type="entry name" value="FliD_N"/>
    <property type="match status" value="1"/>
</dbReference>
<dbReference type="GO" id="GO:0009421">
    <property type="term" value="C:bacterial-type flagellum filament cap"/>
    <property type="evidence" value="ECO:0007669"/>
    <property type="project" value="InterPro"/>
</dbReference>
<feature type="domain" description="Flagellar hook-associated protein 2 N-terminal" evidence="6">
    <location>
        <begin position="13"/>
        <end position="100"/>
    </location>
</feature>
<protein>
    <recommendedName>
        <fullName evidence="5">Flagellar hook-associated protein 2</fullName>
        <shortName evidence="5">HAP2</shortName>
    </recommendedName>
    <alternativeName>
        <fullName evidence="5">Flagellar cap protein</fullName>
    </alternativeName>
</protein>
<keyword evidence="9" id="KW-1185">Reference proteome</keyword>
<dbReference type="GO" id="GO:0071973">
    <property type="term" value="P:bacterial-type flagellum-dependent cell motility"/>
    <property type="evidence" value="ECO:0007669"/>
    <property type="project" value="TreeGrafter"/>
</dbReference>
<organism evidence="8 9">
    <name type="scientific">Neobacillus rhizophilus</name>
    <dbReference type="NCBI Taxonomy" id="2833579"/>
    <lineage>
        <taxon>Bacteria</taxon>
        <taxon>Bacillati</taxon>
        <taxon>Bacillota</taxon>
        <taxon>Bacilli</taxon>
        <taxon>Bacillales</taxon>
        <taxon>Bacillaceae</taxon>
        <taxon>Neobacillus</taxon>
    </lineage>
</organism>
<evidence type="ECO:0000256" key="3">
    <source>
        <dbReference type="ARBA" id="ARBA00023054"/>
    </source>
</evidence>
<comment type="caution">
    <text evidence="8">The sequence shown here is derived from an EMBL/GenBank/DDBJ whole genome shotgun (WGS) entry which is preliminary data.</text>
</comment>
<dbReference type="InterPro" id="IPR040026">
    <property type="entry name" value="FliD"/>
</dbReference>
<evidence type="ECO:0000313" key="9">
    <source>
        <dbReference type="Proteomes" id="UP000679749"/>
    </source>
</evidence>
<dbReference type="Pfam" id="PF07195">
    <property type="entry name" value="FliD_C"/>
    <property type="match status" value="1"/>
</dbReference>
<comment type="subunit">
    <text evidence="2 5">Homopentamer.</text>
</comment>
<comment type="similarity">
    <text evidence="1 5">Belongs to the FliD family.</text>
</comment>
<dbReference type="InterPro" id="IPR010809">
    <property type="entry name" value="FliD_C"/>
</dbReference>
<dbReference type="Proteomes" id="UP000679749">
    <property type="component" value="Unassembled WGS sequence"/>
</dbReference>
<gene>
    <name evidence="8" type="primary">fliD</name>
    <name evidence="8" type="ORF">KHA99_11320</name>
</gene>
<evidence type="ECO:0000256" key="4">
    <source>
        <dbReference type="ARBA" id="ARBA00023143"/>
    </source>
</evidence>
<dbReference type="InterPro" id="IPR003481">
    <property type="entry name" value="FliD_N"/>
</dbReference>
<reference evidence="8" key="1">
    <citation type="submission" date="2021-05" db="EMBL/GenBank/DDBJ databases">
        <title>Novel Bacillus species.</title>
        <authorList>
            <person name="Liu G."/>
        </authorList>
    </citation>
    <scope>NUCLEOTIDE SEQUENCE</scope>
    <source>
        <strain evidence="8">FJAT-49825</strain>
    </source>
</reference>
<keyword evidence="8" id="KW-0282">Flagellum</keyword>
<accession>A0A942U5F4</accession>
<evidence type="ECO:0000259" key="6">
    <source>
        <dbReference type="Pfam" id="PF02465"/>
    </source>
</evidence>
<comment type="subcellular location">
    <subcellularLocation>
        <location evidence="5">Secreted</location>
    </subcellularLocation>
    <subcellularLocation>
        <location evidence="5">Bacterial flagellum</location>
    </subcellularLocation>
</comment>
<dbReference type="GO" id="GO:0007155">
    <property type="term" value="P:cell adhesion"/>
    <property type="evidence" value="ECO:0007669"/>
    <property type="project" value="InterPro"/>
</dbReference>
<name>A0A942U5F4_9BACI</name>
<evidence type="ECO:0000256" key="2">
    <source>
        <dbReference type="ARBA" id="ARBA00011255"/>
    </source>
</evidence>
<dbReference type="PANTHER" id="PTHR30288:SF0">
    <property type="entry name" value="FLAGELLAR HOOK-ASSOCIATED PROTEIN 2"/>
    <property type="match status" value="1"/>
</dbReference>
<comment type="function">
    <text evidence="5">Required for morphogenesis and for the elongation of the flagellar filament by facilitating polymerization of the flagellin monomers at the tip of growing filament. Forms a capping structure, which prevents flagellin subunits (transported through the central channel of the flagellum) from leaking out without polymerization at the distal end.</text>
</comment>
<proteinExistence type="inferred from homology"/>
<dbReference type="EMBL" id="JAGYPF010000002">
    <property type="protein sequence ID" value="MBS4213038.1"/>
    <property type="molecule type" value="Genomic_DNA"/>
</dbReference>
<keyword evidence="3" id="KW-0175">Coiled coil</keyword>
<evidence type="ECO:0000259" key="7">
    <source>
        <dbReference type="Pfam" id="PF07195"/>
    </source>
</evidence>
<evidence type="ECO:0000256" key="5">
    <source>
        <dbReference type="RuleBase" id="RU362066"/>
    </source>
</evidence>
<evidence type="ECO:0000313" key="8">
    <source>
        <dbReference type="EMBL" id="MBS4213038.1"/>
    </source>
</evidence>
<sequence length="517" mass="56703">MISNDFRLSGLASGMDTEALVTKLMNAEKIPLNKVIQKKTMTEWKMDAYRDVNTKFLDLRSSMEALRLESTFQKSKLSSSDDAKVGASLTGTPSRSEYVISSAKLYQPGTPSSVKFAQAGVANDKAELGSGFSFTLNNESISLTAQDTIQSSIAKINSLSAKTGVTATYSSGDNAIIFTSKDDQKDISIANVSDSSNVLKIAAGTVSGSLNDFQTGNASGAVGISPVSSTPGEVTINGTTITIKSNQFTYDGIQFNLKTELPAGSNVTIMKKPDVDAIFDTIKGFVDKYNDTIKTLHDKLGEKRYKDYSPLLDDQKKDMKDKEIELWEEKAKSGLLANDQKIASALDKMRSILYSKVSDKDPAKMNSGFDTLAEIGITSSTNYRDNGKLVIDETKLKAALENNLDQVAQLFSKKYDTGASSNNTVNNAEEFQNSGVAWRLYDQLNETMKDITKTAGYSSDTYLSKALKQLDEQIDSWEKRLQTKESYYWKQFTAMEQAIQKSNTQSSWLMQQMGGGM</sequence>
<feature type="domain" description="Flagellar hook-associated protein 2 C-terminal" evidence="7">
    <location>
        <begin position="233"/>
        <end position="503"/>
    </location>
</feature>
<dbReference type="Gene3D" id="3.30.70.2120">
    <property type="match status" value="1"/>
</dbReference>
<dbReference type="AlphaFoldDB" id="A0A942U5F4"/>
<dbReference type="PANTHER" id="PTHR30288">
    <property type="entry name" value="FLAGELLAR CAP/ASSEMBLY PROTEIN FLID"/>
    <property type="match status" value="1"/>
</dbReference>
<keyword evidence="8" id="KW-0966">Cell projection</keyword>